<reference evidence="2 3" key="1">
    <citation type="submission" date="2020-04" db="EMBL/GenBank/DDBJ databases">
        <title>Perkinsus olseni comparative genomics.</title>
        <authorList>
            <person name="Bogema D.R."/>
        </authorList>
    </citation>
    <scope>NUCLEOTIDE SEQUENCE [LARGE SCALE GENOMIC DNA]</scope>
    <source>
        <strain evidence="2">ATCC PRA-179</strain>
    </source>
</reference>
<dbReference type="Proteomes" id="UP000570595">
    <property type="component" value="Unassembled WGS sequence"/>
</dbReference>
<accession>A0A7J6KNJ6</accession>
<dbReference type="AlphaFoldDB" id="A0A7J6KNJ6"/>
<feature type="region of interest" description="Disordered" evidence="1">
    <location>
        <begin position="1"/>
        <end position="28"/>
    </location>
</feature>
<dbReference type="EMBL" id="JABAHT010001534">
    <property type="protein sequence ID" value="KAF4648903.1"/>
    <property type="molecule type" value="Genomic_DNA"/>
</dbReference>
<sequence>MSFVTQPSMPSMTTTRRGSFAVPSVVHRPNSNNLRTLAKSYSLAARLKSLNRSLKWRERGRGDKSNDSGELNLRVPELRKDWAARSVRSFADTFTVCQGRHVPGGTMVNQKTGTMMSWNARWSVAASKDNDVLHPSIRDYFDRPCRLSSAT</sequence>
<comment type="caution">
    <text evidence="2">The sequence shown here is derived from an EMBL/GenBank/DDBJ whole genome shotgun (WGS) entry which is preliminary data.</text>
</comment>
<protein>
    <submittedName>
        <fullName evidence="2">Uncharacterized protein</fullName>
    </submittedName>
</protein>
<gene>
    <name evidence="2" type="ORF">FOZ61_002030</name>
</gene>
<organism evidence="2 3">
    <name type="scientific">Perkinsus olseni</name>
    <name type="common">Perkinsus atlanticus</name>
    <dbReference type="NCBI Taxonomy" id="32597"/>
    <lineage>
        <taxon>Eukaryota</taxon>
        <taxon>Sar</taxon>
        <taxon>Alveolata</taxon>
        <taxon>Perkinsozoa</taxon>
        <taxon>Perkinsea</taxon>
        <taxon>Perkinsida</taxon>
        <taxon>Perkinsidae</taxon>
        <taxon>Perkinsus</taxon>
    </lineage>
</organism>
<evidence type="ECO:0000313" key="2">
    <source>
        <dbReference type="EMBL" id="KAF4648903.1"/>
    </source>
</evidence>
<name>A0A7J6KNJ6_PEROL</name>
<feature type="compositionally biased region" description="Polar residues" evidence="1">
    <location>
        <begin position="1"/>
        <end position="17"/>
    </location>
</feature>
<evidence type="ECO:0000313" key="3">
    <source>
        <dbReference type="Proteomes" id="UP000570595"/>
    </source>
</evidence>
<proteinExistence type="predicted"/>
<evidence type="ECO:0000256" key="1">
    <source>
        <dbReference type="SAM" id="MobiDB-lite"/>
    </source>
</evidence>